<dbReference type="RefSeq" id="XP_002295517.1">
    <property type="nucleotide sequence ID" value="XM_002295481.1"/>
</dbReference>
<evidence type="ECO:0000256" key="4">
    <source>
        <dbReference type="ARBA" id="ARBA00022840"/>
    </source>
</evidence>
<dbReference type="Proteomes" id="UP000001449">
    <property type="component" value="Chromosome 18"/>
</dbReference>
<keyword evidence="5" id="KW-0143">Chaperone</keyword>
<feature type="coiled-coil region" evidence="6">
    <location>
        <begin position="283"/>
        <end position="361"/>
    </location>
</feature>
<dbReference type="GO" id="GO:0005737">
    <property type="term" value="C:cytoplasm"/>
    <property type="evidence" value="ECO:0000318"/>
    <property type="project" value="GO_Central"/>
</dbReference>
<sequence>ETLEQYGVDLTKLAKEGKLDPVIGRYEEIRRTLQILARRTKNNPVLIGEPGVGKTAIGEYVARLIANNEVPESMKNKRVVSLDISSLLSGAMFRGQFEERLKAVLQDIQDLSGEVILFVDELHTIVGAGKGEGSMDMSNMLKPKLARGELQLVGATTLDEYRLIEKDAALARRFQSVFVAEPSVEDTVSILRGLKNSYELHHGIRVKDEALIAAATLSDRYIADRKQPDKSIDLVDEACSRLRLEQESKPEIVWKVERDLLTKQIEQSALANEGDDAKSKARKEHVDSEVLELKKELDRLQNMWMKEKDELERGKKLQEKLDSARRELVVARKQGDLAKAAELLHAVIPSLEEEMEELEKEEGGTGHDGSAHLKMLSDYVSAEAIATVVARHTGIPVSRLTGSESRKLLHLEDKLRERVVGQEAALSAVSQCVRLSRTRLQASDRTLGNFLFIGPTGVGKTELCKALAECLFDDETAMTRIDMSEYGEKHTVSRLIGAPPGYVGYEEGGTLTESVRRRPYQILLLDEFEKGHRDVWNILLQLFDEGRLTDSHGRTVDFRNVIVIMTSNIGANLIAELPPEFMGSEPVVKDKLMEVVRGTLSPELLNRIDETVVFNRLQRENMDQIARIHIDEIAKRIGDGQNMTLDVSHVALECLAEKGYDIRYGARPLKRVLNRDILHPLSRLVLEGSVLDGDTVRV</sequence>
<dbReference type="PANTHER" id="PTHR11638:SF18">
    <property type="entry name" value="HEAT SHOCK PROTEIN 104"/>
    <property type="match status" value="1"/>
</dbReference>
<dbReference type="InterPro" id="IPR019489">
    <property type="entry name" value="Clp_ATPase_C"/>
</dbReference>
<dbReference type="InterPro" id="IPR041546">
    <property type="entry name" value="ClpA/ClpB_AAA_lid"/>
</dbReference>
<evidence type="ECO:0000256" key="3">
    <source>
        <dbReference type="ARBA" id="ARBA00022741"/>
    </source>
</evidence>
<keyword evidence="4" id="KW-0067">ATP-binding</keyword>
<evidence type="ECO:0000313" key="9">
    <source>
        <dbReference type="EMBL" id="ACI64234.1"/>
    </source>
</evidence>
<dbReference type="FunFam" id="3.40.50.300:FF:000120">
    <property type="entry name" value="ATP-dependent chaperone ClpB"/>
    <property type="match status" value="1"/>
</dbReference>
<dbReference type="GO" id="GO:0034605">
    <property type="term" value="P:cellular response to heat"/>
    <property type="evidence" value="ECO:0000318"/>
    <property type="project" value="GO_Central"/>
</dbReference>
<dbReference type="OMA" id="VSKMMQG"/>
<protein>
    <submittedName>
        <fullName evidence="9">Member of the clp superfamily, large regulatory subunit</fullName>
    </submittedName>
</protein>
<dbReference type="AlphaFoldDB" id="B5YLI2"/>
<gene>
    <name evidence="9" type="primary">clpA</name>
    <name evidence="9" type="ORF">THAPS_38121</name>
</gene>
<dbReference type="InterPro" id="IPR003959">
    <property type="entry name" value="ATPase_AAA_core"/>
</dbReference>
<dbReference type="SMART" id="SM01086">
    <property type="entry name" value="ClpB_D2-small"/>
    <property type="match status" value="1"/>
</dbReference>
<dbReference type="eggNOG" id="KOG1051">
    <property type="taxonomic scope" value="Eukaryota"/>
</dbReference>
<dbReference type="InterPro" id="IPR003593">
    <property type="entry name" value="AAA+_ATPase"/>
</dbReference>
<dbReference type="KEGG" id="tps:THAPS_38121"/>
<evidence type="ECO:0000259" key="8">
    <source>
        <dbReference type="SMART" id="SM01086"/>
    </source>
</evidence>
<dbReference type="Gene3D" id="1.10.8.60">
    <property type="match status" value="1"/>
</dbReference>
<dbReference type="PaxDb" id="35128-Thaps38121"/>
<dbReference type="Pfam" id="PF17871">
    <property type="entry name" value="AAA_lid_9"/>
    <property type="match status" value="1"/>
</dbReference>
<dbReference type="Pfam" id="PF07724">
    <property type="entry name" value="AAA_2"/>
    <property type="match status" value="1"/>
</dbReference>
<feature type="non-terminal residue" evidence="9">
    <location>
        <position position="1"/>
    </location>
</feature>
<feature type="domain" description="Clp ATPase C-terminal" evidence="8">
    <location>
        <begin position="617"/>
        <end position="698"/>
    </location>
</feature>
<dbReference type="SMART" id="SM00382">
    <property type="entry name" value="AAA"/>
    <property type="match status" value="2"/>
</dbReference>
<dbReference type="Gene3D" id="3.40.50.300">
    <property type="entry name" value="P-loop containing nucleotide triphosphate hydrolases"/>
    <property type="match status" value="3"/>
</dbReference>
<dbReference type="PANTHER" id="PTHR11638">
    <property type="entry name" value="ATP-DEPENDENT CLP PROTEASE"/>
    <property type="match status" value="1"/>
</dbReference>
<evidence type="ECO:0000256" key="5">
    <source>
        <dbReference type="ARBA" id="ARBA00023186"/>
    </source>
</evidence>
<dbReference type="SUPFAM" id="SSF52540">
    <property type="entry name" value="P-loop containing nucleoside triphosphate hydrolases"/>
    <property type="match status" value="2"/>
</dbReference>
<reference evidence="9 10" key="1">
    <citation type="journal article" date="2004" name="Science">
        <title>The genome of the diatom Thalassiosira pseudonana: ecology, evolution, and metabolism.</title>
        <authorList>
            <person name="Armbrust E.V."/>
            <person name="Berges J.A."/>
            <person name="Bowler C."/>
            <person name="Green B.R."/>
            <person name="Martinez D."/>
            <person name="Putnam N.H."/>
            <person name="Zhou S."/>
            <person name="Allen A.E."/>
            <person name="Apt K.E."/>
            <person name="Bechner M."/>
            <person name="Brzezinski M.A."/>
            <person name="Chaal B.K."/>
            <person name="Chiovitti A."/>
            <person name="Davis A.K."/>
            <person name="Demarest M.S."/>
            <person name="Detter J.C."/>
            <person name="Glavina T."/>
            <person name="Goodstein D."/>
            <person name="Hadi M.Z."/>
            <person name="Hellsten U."/>
            <person name="Hildebrand M."/>
            <person name="Jenkins B.D."/>
            <person name="Jurka J."/>
            <person name="Kapitonov V.V."/>
            <person name="Kroger N."/>
            <person name="Lau W.W."/>
            <person name="Lane T.W."/>
            <person name="Larimer F.W."/>
            <person name="Lippmeier J.C."/>
            <person name="Lucas S."/>
            <person name="Medina M."/>
            <person name="Montsant A."/>
            <person name="Obornik M."/>
            <person name="Parker M.S."/>
            <person name="Palenik B."/>
            <person name="Pazour G.J."/>
            <person name="Richardson P.M."/>
            <person name="Rynearson T.A."/>
            <person name="Saito M.A."/>
            <person name="Schwartz D.C."/>
            <person name="Thamatrakoln K."/>
            <person name="Valentin K."/>
            <person name="Vardi A."/>
            <person name="Wilkerson F.P."/>
            <person name="Rokhsar D.S."/>
        </authorList>
    </citation>
    <scope>NUCLEOTIDE SEQUENCE [LARGE SCALE GENOMIC DNA]</scope>
    <source>
        <strain evidence="9 10">CCMP1335</strain>
    </source>
</reference>
<organism evidence="9 10">
    <name type="scientific">Thalassiosira pseudonana</name>
    <name type="common">Marine diatom</name>
    <name type="synonym">Cyclotella nana</name>
    <dbReference type="NCBI Taxonomy" id="35128"/>
    <lineage>
        <taxon>Eukaryota</taxon>
        <taxon>Sar</taxon>
        <taxon>Stramenopiles</taxon>
        <taxon>Ochrophyta</taxon>
        <taxon>Bacillariophyta</taxon>
        <taxon>Coscinodiscophyceae</taxon>
        <taxon>Thalassiosirophycidae</taxon>
        <taxon>Thalassiosirales</taxon>
        <taxon>Thalassiosiraceae</taxon>
        <taxon>Thalassiosira</taxon>
    </lineage>
</organism>
<dbReference type="GO" id="GO:0005524">
    <property type="term" value="F:ATP binding"/>
    <property type="evidence" value="ECO:0007669"/>
    <property type="project" value="UniProtKB-KW"/>
</dbReference>
<dbReference type="CDD" id="cd19499">
    <property type="entry name" value="RecA-like_ClpB_Hsp104-like"/>
    <property type="match status" value="1"/>
</dbReference>
<evidence type="ECO:0000256" key="6">
    <source>
        <dbReference type="SAM" id="Coils"/>
    </source>
</evidence>
<comment type="similarity">
    <text evidence="1">Belongs to the ClpA/ClpB family.</text>
</comment>
<keyword evidence="6" id="KW-0175">Coiled coil</keyword>
<dbReference type="CDD" id="cd00009">
    <property type="entry name" value="AAA"/>
    <property type="match status" value="1"/>
</dbReference>
<dbReference type="FunFam" id="3.40.50.300:FF:000025">
    <property type="entry name" value="ATP-dependent Clp protease subunit"/>
    <property type="match status" value="1"/>
</dbReference>
<reference evidence="9 10" key="2">
    <citation type="journal article" date="2008" name="Nature">
        <title>The Phaeodactylum genome reveals the evolutionary history of diatom genomes.</title>
        <authorList>
            <person name="Bowler C."/>
            <person name="Allen A.E."/>
            <person name="Badger J.H."/>
            <person name="Grimwood J."/>
            <person name="Jabbari K."/>
            <person name="Kuo A."/>
            <person name="Maheswari U."/>
            <person name="Martens C."/>
            <person name="Maumus F."/>
            <person name="Otillar R.P."/>
            <person name="Rayko E."/>
            <person name="Salamov A."/>
            <person name="Vandepoele K."/>
            <person name="Beszteri B."/>
            <person name="Gruber A."/>
            <person name="Heijde M."/>
            <person name="Katinka M."/>
            <person name="Mock T."/>
            <person name="Valentin K."/>
            <person name="Verret F."/>
            <person name="Berges J.A."/>
            <person name="Brownlee C."/>
            <person name="Cadoret J.P."/>
            <person name="Chiovitti A."/>
            <person name="Choi C.J."/>
            <person name="Coesel S."/>
            <person name="De Martino A."/>
            <person name="Detter J.C."/>
            <person name="Durkin C."/>
            <person name="Falciatore A."/>
            <person name="Fournet J."/>
            <person name="Haruta M."/>
            <person name="Huysman M.J."/>
            <person name="Jenkins B.D."/>
            <person name="Jiroutova K."/>
            <person name="Jorgensen R.E."/>
            <person name="Joubert Y."/>
            <person name="Kaplan A."/>
            <person name="Kroger N."/>
            <person name="Kroth P.G."/>
            <person name="La Roche J."/>
            <person name="Lindquist E."/>
            <person name="Lommer M."/>
            <person name="Martin-Jezequel V."/>
            <person name="Lopez P.J."/>
            <person name="Lucas S."/>
            <person name="Mangogna M."/>
            <person name="McGinnis K."/>
            <person name="Medlin L.K."/>
            <person name="Montsant A."/>
            <person name="Oudot-Le Secq M.P."/>
            <person name="Napoli C."/>
            <person name="Obornik M."/>
            <person name="Parker M.S."/>
            <person name="Petit J.L."/>
            <person name="Porcel B.M."/>
            <person name="Poulsen N."/>
            <person name="Robison M."/>
            <person name="Rychlewski L."/>
            <person name="Rynearson T.A."/>
            <person name="Schmutz J."/>
            <person name="Shapiro H."/>
            <person name="Siaut M."/>
            <person name="Stanley M."/>
            <person name="Sussman M.R."/>
            <person name="Taylor A.R."/>
            <person name="Vardi A."/>
            <person name="von Dassow P."/>
            <person name="Vyverman W."/>
            <person name="Willis A."/>
            <person name="Wyrwicz L.S."/>
            <person name="Rokhsar D.S."/>
            <person name="Weissenbach J."/>
            <person name="Armbrust E.V."/>
            <person name="Green B.R."/>
            <person name="Van de Peer Y."/>
            <person name="Grigoriev I.V."/>
        </authorList>
    </citation>
    <scope>NUCLEOTIDE SEQUENCE [LARGE SCALE GENOMIC DNA]</scope>
    <source>
        <strain evidence="9 10">CCMP1335</strain>
    </source>
</reference>
<dbReference type="InterPro" id="IPR028299">
    <property type="entry name" value="ClpA/B_CS2"/>
</dbReference>
<dbReference type="InterPro" id="IPR001270">
    <property type="entry name" value="ClpA/B"/>
</dbReference>
<evidence type="ECO:0000259" key="7">
    <source>
        <dbReference type="SMART" id="SM00382"/>
    </source>
</evidence>
<dbReference type="STRING" id="35128.B5YLI2"/>
<evidence type="ECO:0000256" key="2">
    <source>
        <dbReference type="ARBA" id="ARBA00022737"/>
    </source>
</evidence>
<feature type="domain" description="AAA+ ATPase" evidence="7">
    <location>
        <begin position="40"/>
        <end position="184"/>
    </location>
</feature>
<dbReference type="GO" id="GO:0016887">
    <property type="term" value="F:ATP hydrolysis activity"/>
    <property type="evidence" value="ECO:0000318"/>
    <property type="project" value="GO_Central"/>
</dbReference>
<keyword evidence="3" id="KW-0547">Nucleotide-binding</keyword>
<dbReference type="InParanoid" id="B5YLI2"/>
<dbReference type="GeneID" id="7442178"/>
<dbReference type="Pfam" id="PF00004">
    <property type="entry name" value="AAA"/>
    <property type="match status" value="1"/>
</dbReference>
<keyword evidence="2" id="KW-0677">Repeat</keyword>
<dbReference type="Pfam" id="PF10431">
    <property type="entry name" value="ClpB_D2-small"/>
    <property type="match status" value="1"/>
</dbReference>
<name>B5YLI2_THAPS</name>
<proteinExistence type="inferred from homology"/>
<feature type="non-terminal residue" evidence="9">
    <location>
        <position position="698"/>
    </location>
</feature>
<dbReference type="InterPro" id="IPR050130">
    <property type="entry name" value="ClpA_ClpB"/>
</dbReference>
<dbReference type="PRINTS" id="PR00300">
    <property type="entry name" value="CLPPROTEASEA"/>
</dbReference>
<evidence type="ECO:0000256" key="1">
    <source>
        <dbReference type="ARBA" id="ARBA00008675"/>
    </source>
</evidence>
<dbReference type="InterPro" id="IPR027417">
    <property type="entry name" value="P-loop_NTPase"/>
</dbReference>
<keyword evidence="10" id="KW-1185">Reference proteome</keyword>
<dbReference type="FunFam" id="3.40.50.300:FF:000010">
    <property type="entry name" value="Chaperone clpB 1, putative"/>
    <property type="match status" value="1"/>
</dbReference>
<accession>B5YLI2</accession>
<dbReference type="EMBL" id="CP001159">
    <property type="protein sequence ID" value="ACI64234.1"/>
    <property type="molecule type" value="Genomic_DNA"/>
</dbReference>
<dbReference type="HOGENOM" id="CLU_005070_4_0_1"/>
<dbReference type="PROSITE" id="PS00871">
    <property type="entry name" value="CLPAB_2"/>
    <property type="match status" value="1"/>
</dbReference>
<evidence type="ECO:0000313" key="10">
    <source>
        <dbReference type="Proteomes" id="UP000001449"/>
    </source>
</evidence>
<feature type="domain" description="AAA+ ATPase" evidence="7">
    <location>
        <begin position="446"/>
        <end position="587"/>
    </location>
</feature>